<dbReference type="SUPFAM" id="SSF48371">
    <property type="entry name" value="ARM repeat"/>
    <property type="match status" value="1"/>
</dbReference>
<dbReference type="STRING" id="131310.A0A0N4ZP58"/>
<keyword evidence="1" id="KW-1185">Reference proteome</keyword>
<protein>
    <submittedName>
        <fullName evidence="2">Thyroid adenoma-associated protein homolog</fullName>
    </submittedName>
</protein>
<name>A0A0N4ZP58_PARTI</name>
<organism evidence="1 2">
    <name type="scientific">Parastrongyloides trichosuri</name>
    <name type="common">Possum-specific nematode worm</name>
    <dbReference type="NCBI Taxonomy" id="131310"/>
    <lineage>
        <taxon>Eukaryota</taxon>
        <taxon>Metazoa</taxon>
        <taxon>Ecdysozoa</taxon>
        <taxon>Nematoda</taxon>
        <taxon>Chromadorea</taxon>
        <taxon>Rhabditida</taxon>
        <taxon>Tylenchina</taxon>
        <taxon>Panagrolaimomorpha</taxon>
        <taxon>Strongyloidoidea</taxon>
        <taxon>Strongyloididae</taxon>
        <taxon>Parastrongyloides</taxon>
    </lineage>
</organism>
<sequence>MMDIYELFNQIFQSKICPWSSDVQNLIKKRKKIMNEKRLNVDMNLLKNYLQFPEKASHEYSQVVIFQLILRYFEVSFNMEFYENNKSYLLVALFNETTKETFIKDDLYTFYYFLCRNILSLKAVEGFLKKVNSFSLNGKNSILELYMSLDNDTEGANTFLSDLILTLEKTYKYIIERWSNPETIQEMKRSFKLVLDLRVKFIQVPYEFFLQQFLSTVTWNIRFQYIVLPLMISPIQISSENNLLIEKLVNEIFERTTLNQFDREFASITCPSIVSIATIIQSSDSSKLKNDLYDYLYHMFTFQSKQVCTTACKLWIPRLIKIPKMQDVFKKLLKNIAKNFVELRSNYHNRNKEIHEYREETCIDHEGHIDTPHELTFKLDNLLYAWILIYNSLSFKDIIELPLLLITGLRYRTNFVVLEALNVFLNKGQKSPDFRIHLHEFFYNHMSTDDSQIRELMLKNVNKLELKVNDTLAKYINGFLFQDTTGLNYQRILICLSVLDYYPECYIGDGSAYVSSIGNNDNNIRLLSLKYILKNMNFILNDVFRTVLQYIDLERHIEVVEDVLKYGILKMDIFKNDKKKFEDYFDKIKDVIPINETFTCYLDSIVLQNYKIYNYEKIQLVAIKCMNIIENKMIQGGSLKLGHCPPLVELYENLKKPIIKNGMSNVEISSEFGIALISYSQGILYTCKTLFNLLELLIETDENKELICDILKSVRNSALRTRHKGINDSSCDVYKNCIKILSNSKKETFNLILKDAHTEFMEMLFNSQFEARNLAFWRICMIFVDEGLQCFDELISKVLRYTMPENISETSDNMKIRYLKLLKAFLSSSNYSLSKYYPELLRKLCCNFPLESYPVRSAMGHVFANLINEIFIGWPKYVPYFNFVLHFPELFCEAINQLYLLKDSINNQSLFFVLTIFERLVFVDDMYYDEDMLQVIYILKGIFIRMLEKAQNYFIRDQLINALFNLIKTKNRKNLIEKLESFLKKTDNNNFKMSFNSLLGQIKQSYPYQYPNPKFSNVFSSSFPLYDSICNETKEMSEVSFIFLNATSFSERLRLHAAYKVIALAQKLPLLEKKIQLKILLYLGVLLMDEIEFIRIICCEFGTTTAYPSMDNTRRILSKLGKLIKQLALPVEEVNNIINEFLEKEEEKIIRYNKYFEPLILRSLSDSI</sequence>
<dbReference type="InterPro" id="IPR016024">
    <property type="entry name" value="ARM-type_fold"/>
</dbReference>
<evidence type="ECO:0000313" key="1">
    <source>
        <dbReference type="Proteomes" id="UP000038045"/>
    </source>
</evidence>
<evidence type="ECO:0000313" key="2">
    <source>
        <dbReference type="WBParaSite" id="PTRK_0001031900.1"/>
    </source>
</evidence>
<dbReference type="Proteomes" id="UP000038045">
    <property type="component" value="Unplaced"/>
</dbReference>
<reference evidence="2" key="1">
    <citation type="submission" date="2017-02" db="UniProtKB">
        <authorList>
            <consortium name="WormBaseParasite"/>
        </authorList>
    </citation>
    <scope>IDENTIFICATION</scope>
</reference>
<dbReference type="AlphaFoldDB" id="A0A0N4ZP58"/>
<dbReference type="WBParaSite" id="PTRK_0001031900.1">
    <property type="protein sequence ID" value="PTRK_0001031900.1"/>
    <property type="gene ID" value="PTRK_0001031900"/>
</dbReference>
<proteinExistence type="predicted"/>
<accession>A0A0N4ZP58</accession>